<dbReference type="InterPro" id="IPR018660">
    <property type="entry name" value="MliC"/>
</dbReference>
<dbReference type="PANTHER" id="PTHR37549">
    <property type="entry name" value="LIPOPROTEIN LPRI"/>
    <property type="match status" value="1"/>
</dbReference>
<dbReference type="AlphaFoldDB" id="A0A4Q7VW97"/>
<gene>
    <name evidence="8" type="ORF">EV670_1643</name>
</gene>
<dbReference type="Pfam" id="PF07007">
    <property type="entry name" value="LprI"/>
    <property type="match status" value="1"/>
</dbReference>
<evidence type="ECO:0000313" key="8">
    <source>
        <dbReference type="EMBL" id="RZU00930.1"/>
    </source>
</evidence>
<evidence type="ECO:0000256" key="4">
    <source>
        <dbReference type="ARBA" id="ARBA00023288"/>
    </source>
</evidence>
<name>A0A4Q7VW97_9BURK</name>
<proteinExistence type="predicted"/>
<evidence type="ECO:0000259" key="7">
    <source>
        <dbReference type="Pfam" id="PF09864"/>
    </source>
</evidence>
<keyword evidence="4" id="KW-0449">Lipoprotein</keyword>
<dbReference type="GO" id="GO:0005576">
    <property type="term" value="C:extracellular region"/>
    <property type="evidence" value="ECO:0007669"/>
    <property type="project" value="TreeGrafter"/>
</dbReference>
<feature type="domain" description="Lysozyme inhibitor LprI-like N-terminal" evidence="6">
    <location>
        <begin position="38"/>
        <end position="110"/>
    </location>
</feature>
<dbReference type="InterPro" id="IPR052755">
    <property type="entry name" value="Lysozyme_Inhibitor_LprI"/>
</dbReference>
<feature type="chain" id="PRO_5020206651" description="Membrane-bound lysozyme inhibitor of c-type lysozyme MliC" evidence="5">
    <location>
        <begin position="31"/>
        <end position="208"/>
    </location>
</feature>
<evidence type="ECO:0000256" key="3">
    <source>
        <dbReference type="ARBA" id="ARBA00023139"/>
    </source>
</evidence>
<dbReference type="Proteomes" id="UP000293671">
    <property type="component" value="Unassembled WGS sequence"/>
</dbReference>
<feature type="domain" description="C-type lysozyme inhibitor" evidence="7">
    <location>
        <begin position="133"/>
        <end position="200"/>
    </location>
</feature>
<keyword evidence="3" id="KW-0564">Palmitate</keyword>
<evidence type="ECO:0000256" key="5">
    <source>
        <dbReference type="SAM" id="SignalP"/>
    </source>
</evidence>
<evidence type="ECO:0000256" key="2">
    <source>
        <dbReference type="ARBA" id="ARBA00023136"/>
    </source>
</evidence>
<evidence type="ECO:0000313" key="9">
    <source>
        <dbReference type="Proteomes" id="UP000293671"/>
    </source>
</evidence>
<dbReference type="RefSeq" id="WP_207225028.1">
    <property type="nucleotide sequence ID" value="NZ_SHKP01000005.1"/>
</dbReference>
<dbReference type="EMBL" id="SHKP01000005">
    <property type="protein sequence ID" value="RZU00930.1"/>
    <property type="molecule type" value="Genomic_DNA"/>
</dbReference>
<reference evidence="8 9" key="1">
    <citation type="submission" date="2019-02" db="EMBL/GenBank/DDBJ databases">
        <title>Genomic Encyclopedia of Type Strains, Phase IV (KMG-IV): sequencing the most valuable type-strain genomes for metagenomic binning, comparative biology and taxonomic classification.</title>
        <authorList>
            <person name="Goeker M."/>
        </authorList>
    </citation>
    <scope>NUCLEOTIDE SEQUENCE [LARGE SCALE GENOMIC DNA]</scope>
    <source>
        <strain evidence="8 9">DSM 19570</strain>
    </source>
</reference>
<dbReference type="PANTHER" id="PTHR37549:SF1">
    <property type="entry name" value="LIPOPROTEIN LPRI"/>
    <property type="match status" value="1"/>
</dbReference>
<dbReference type="InterPro" id="IPR009739">
    <property type="entry name" value="LprI-like_N"/>
</dbReference>
<protein>
    <recommendedName>
        <fullName evidence="10">Membrane-bound lysozyme inhibitor of c-type lysozyme MliC</fullName>
    </recommendedName>
</protein>
<dbReference type="Pfam" id="PF09864">
    <property type="entry name" value="MliC"/>
    <property type="match status" value="1"/>
</dbReference>
<keyword evidence="1 5" id="KW-0732">Signal</keyword>
<evidence type="ECO:0000259" key="6">
    <source>
        <dbReference type="Pfam" id="PF07007"/>
    </source>
</evidence>
<comment type="caution">
    <text evidence="8">The sequence shown here is derived from an EMBL/GenBank/DDBJ whole genome shotgun (WGS) entry which is preliminary data.</text>
</comment>
<accession>A0A4Q7VW97</accession>
<keyword evidence="2" id="KW-0472">Membrane</keyword>
<keyword evidence="9" id="KW-1185">Reference proteome</keyword>
<dbReference type="InterPro" id="IPR036328">
    <property type="entry name" value="MliC_sf"/>
</dbReference>
<evidence type="ECO:0000256" key="1">
    <source>
        <dbReference type="ARBA" id="ARBA00022729"/>
    </source>
</evidence>
<organism evidence="8 9">
    <name type="scientific">Rivibacter subsaxonicus</name>
    <dbReference type="NCBI Taxonomy" id="457575"/>
    <lineage>
        <taxon>Bacteria</taxon>
        <taxon>Pseudomonadati</taxon>
        <taxon>Pseudomonadota</taxon>
        <taxon>Betaproteobacteria</taxon>
        <taxon>Burkholderiales</taxon>
        <taxon>Rivibacter</taxon>
    </lineage>
</organism>
<dbReference type="SUPFAM" id="SSF141488">
    <property type="entry name" value="YdhA-like"/>
    <property type="match status" value="1"/>
</dbReference>
<evidence type="ECO:0008006" key="10">
    <source>
        <dbReference type="Google" id="ProtNLM"/>
    </source>
</evidence>
<dbReference type="Gene3D" id="2.40.128.200">
    <property type="match status" value="1"/>
</dbReference>
<sequence length="208" mass="22398">MKPHLARPSHPAWAAAVLMLGLLAAGAAGAAEGPSFDCAKVAAESMAALVCGDPGLAQLDRKLAQVYAQATKAAVDERPPMLKAEQRGWVKGRDDCWRSSDQRACVETSYRLRTVELQARYRLLPGVGPVRFVCNGDAANEVLATFFATEPPTLVAERGDATSLMVLQPSASGARYEGRNESLWEHQGQALIRWGYGATEMRCLRAGK</sequence>
<feature type="signal peptide" evidence="5">
    <location>
        <begin position="1"/>
        <end position="30"/>
    </location>
</feature>